<dbReference type="GO" id="GO:0035556">
    <property type="term" value="P:intracellular signal transduction"/>
    <property type="evidence" value="ECO:0007669"/>
    <property type="project" value="TreeGrafter"/>
</dbReference>
<dbReference type="Proteomes" id="UP001289374">
    <property type="component" value="Unassembled WGS sequence"/>
</dbReference>
<evidence type="ECO:0000313" key="3">
    <source>
        <dbReference type="EMBL" id="KAK4405657.1"/>
    </source>
</evidence>
<dbReference type="Gene3D" id="1.25.10.10">
    <property type="entry name" value="Leucine-rich Repeat Variant"/>
    <property type="match status" value="1"/>
</dbReference>
<keyword evidence="4" id="KW-1185">Reference proteome</keyword>
<sequence>MSFSFFKQSRPKTPQELAKAVKDSLMALDSKTVAEVKALEKVNTFSSIVELLKIPLNDIRVSISSANPTGNLALEEVEKNIVTMRTMLSGDGEIEPSADQVAQLTLEICNEDVISLLFHKLPTLGWETRKNLVHCWSILLKQKVDSVFCCAKYMENHLELLDFLVVCYDNKEIALTCGHMLRECIKLPTLAKYILESPSFELFFKFVELPNFDIASDAFSTFKDLLTKHATAVSEFLTTHYNEFFEQYEKLLTSANYVTRRQSLKLLSEFLLESPNSNIMKRYIAEVRHLKVMMTLLKDSSKNIQISAFHIFKVFVANPNKPRDIKVILAKNHEKLLVLLHSLSVGKGAEDDQFEEEKELIIKEIERGHGTTGQEVMFLYPPYNILFLFTVGDKALKASIDLTIASKSESLLDNYYKDLQEFSSGLQKETSVIRQVASRAVQDLPARLESGAAIAQESLEAVGQAIDNVGSTVSEIIGKDLNFASNDGFSNSHLDGDSGNRDKDLNFGGNAKPYSRIEALVRGLQCNIRTYCDEVEESDYNEWTMGFRVEEKRKEIERLVEENGVIKEIYDEIVPKIVDEETFWCSTFIK</sequence>
<dbReference type="Pfam" id="PF08569">
    <property type="entry name" value="Mo25"/>
    <property type="match status" value="1"/>
</dbReference>
<name>A0AAE1X6B7_9LAMI</name>
<gene>
    <name evidence="3" type="ORF">Sango_0572200</name>
</gene>
<evidence type="ECO:0000259" key="2">
    <source>
        <dbReference type="PROSITE" id="PS50858"/>
    </source>
</evidence>
<protein>
    <submittedName>
        <fullName evidence="3">Calcium-binding protein 39-like</fullName>
    </submittedName>
</protein>
<dbReference type="Pfam" id="PF03909">
    <property type="entry name" value="BSD"/>
    <property type="match status" value="1"/>
</dbReference>
<comment type="similarity">
    <text evidence="1">Belongs to the Mo25 family.</text>
</comment>
<dbReference type="SUPFAM" id="SSF140383">
    <property type="entry name" value="BSD domain-like"/>
    <property type="match status" value="1"/>
</dbReference>
<evidence type="ECO:0000256" key="1">
    <source>
        <dbReference type="ARBA" id="ARBA00011012"/>
    </source>
</evidence>
<dbReference type="PANTHER" id="PTHR10182">
    <property type="entry name" value="CALCIUM-BINDING PROTEIN 39-RELATED"/>
    <property type="match status" value="1"/>
</dbReference>
<comment type="caution">
    <text evidence="3">The sequence shown here is derived from an EMBL/GenBank/DDBJ whole genome shotgun (WGS) entry which is preliminary data.</text>
</comment>
<dbReference type="EMBL" id="JACGWL010000003">
    <property type="protein sequence ID" value="KAK4405657.1"/>
    <property type="molecule type" value="Genomic_DNA"/>
</dbReference>
<organism evidence="3 4">
    <name type="scientific">Sesamum angolense</name>
    <dbReference type="NCBI Taxonomy" id="2727404"/>
    <lineage>
        <taxon>Eukaryota</taxon>
        <taxon>Viridiplantae</taxon>
        <taxon>Streptophyta</taxon>
        <taxon>Embryophyta</taxon>
        <taxon>Tracheophyta</taxon>
        <taxon>Spermatophyta</taxon>
        <taxon>Magnoliopsida</taxon>
        <taxon>eudicotyledons</taxon>
        <taxon>Gunneridae</taxon>
        <taxon>Pentapetalae</taxon>
        <taxon>asterids</taxon>
        <taxon>lamiids</taxon>
        <taxon>Lamiales</taxon>
        <taxon>Pedaliaceae</taxon>
        <taxon>Sesamum</taxon>
    </lineage>
</organism>
<dbReference type="SMART" id="SM00751">
    <property type="entry name" value="BSD"/>
    <property type="match status" value="1"/>
</dbReference>
<dbReference type="FunFam" id="1.25.10.10:FF:000247">
    <property type="entry name" value="calcium-binding protein 39"/>
    <property type="match status" value="1"/>
</dbReference>
<evidence type="ECO:0000313" key="4">
    <source>
        <dbReference type="Proteomes" id="UP001289374"/>
    </source>
</evidence>
<dbReference type="SUPFAM" id="SSF48371">
    <property type="entry name" value="ARM repeat"/>
    <property type="match status" value="1"/>
</dbReference>
<dbReference type="Gene3D" id="1.10.3970.10">
    <property type="entry name" value="BSD domain"/>
    <property type="match status" value="1"/>
</dbReference>
<reference evidence="3" key="2">
    <citation type="journal article" date="2024" name="Plant">
        <title>Genomic evolution and insights into agronomic trait innovations of Sesamum species.</title>
        <authorList>
            <person name="Miao H."/>
            <person name="Wang L."/>
            <person name="Qu L."/>
            <person name="Liu H."/>
            <person name="Sun Y."/>
            <person name="Le M."/>
            <person name="Wang Q."/>
            <person name="Wei S."/>
            <person name="Zheng Y."/>
            <person name="Lin W."/>
            <person name="Duan Y."/>
            <person name="Cao H."/>
            <person name="Xiong S."/>
            <person name="Wang X."/>
            <person name="Wei L."/>
            <person name="Li C."/>
            <person name="Ma Q."/>
            <person name="Ju M."/>
            <person name="Zhao R."/>
            <person name="Li G."/>
            <person name="Mu C."/>
            <person name="Tian Q."/>
            <person name="Mei H."/>
            <person name="Zhang T."/>
            <person name="Gao T."/>
            <person name="Zhang H."/>
        </authorList>
    </citation>
    <scope>NUCLEOTIDE SEQUENCE</scope>
    <source>
        <strain evidence="3">K16</strain>
    </source>
</reference>
<dbReference type="PROSITE" id="PS50858">
    <property type="entry name" value="BSD"/>
    <property type="match status" value="1"/>
</dbReference>
<dbReference type="InterPro" id="IPR035925">
    <property type="entry name" value="BSD_dom_sf"/>
</dbReference>
<dbReference type="InterPro" id="IPR011989">
    <property type="entry name" value="ARM-like"/>
</dbReference>
<dbReference type="GO" id="GO:0043539">
    <property type="term" value="F:protein serine/threonine kinase activator activity"/>
    <property type="evidence" value="ECO:0007669"/>
    <property type="project" value="TreeGrafter"/>
</dbReference>
<dbReference type="InterPro" id="IPR016024">
    <property type="entry name" value="ARM-type_fold"/>
</dbReference>
<dbReference type="PANTHER" id="PTHR10182:SF3">
    <property type="entry name" value="PROTEIN MO25"/>
    <property type="match status" value="1"/>
</dbReference>
<dbReference type="InterPro" id="IPR013878">
    <property type="entry name" value="Mo25"/>
</dbReference>
<reference evidence="3" key="1">
    <citation type="submission" date="2020-06" db="EMBL/GenBank/DDBJ databases">
        <authorList>
            <person name="Li T."/>
            <person name="Hu X."/>
            <person name="Zhang T."/>
            <person name="Song X."/>
            <person name="Zhang H."/>
            <person name="Dai N."/>
            <person name="Sheng W."/>
            <person name="Hou X."/>
            <person name="Wei L."/>
        </authorList>
    </citation>
    <scope>NUCLEOTIDE SEQUENCE</scope>
    <source>
        <strain evidence="3">K16</strain>
        <tissue evidence="3">Leaf</tissue>
    </source>
</reference>
<proteinExistence type="inferred from homology"/>
<accession>A0AAE1X6B7</accession>
<dbReference type="InterPro" id="IPR005607">
    <property type="entry name" value="BSD_dom"/>
</dbReference>
<dbReference type="AlphaFoldDB" id="A0AAE1X6B7"/>
<feature type="domain" description="BSD" evidence="2">
    <location>
        <begin position="543"/>
        <end position="590"/>
    </location>
</feature>